<dbReference type="GO" id="GO:0004497">
    <property type="term" value="F:monooxygenase activity"/>
    <property type="evidence" value="ECO:0007669"/>
    <property type="project" value="UniProtKB-KW"/>
</dbReference>
<protein>
    <recommendedName>
        <fullName evidence="16">Cytochrome P450 CYP749A22-like</fullName>
    </recommendedName>
</protein>
<evidence type="ECO:0000256" key="4">
    <source>
        <dbReference type="ARBA" id="ARBA00022692"/>
    </source>
</evidence>
<dbReference type="SUPFAM" id="SSF48264">
    <property type="entry name" value="Cytochrome P450"/>
    <property type="match status" value="2"/>
</dbReference>
<evidence type="ECO:0000256" key="3">
    <source>
        <dbReference type="ARBA" id="ARBA00022617"/>
    </source>
</evidence>
<keyword evidence="9 12" id="KW-0503">Monooxygenase</keyword>
<dbReference type="GO" id="GO:0016020">
    <property type="term" value="C:membrane"/>
    <property type="evidence" value="ECO:0007669"/>
    <property type="project" value="UniProtKB-SubCell"/>
</dbReference>
<dbReference type="InterPro" id="IPR036396">
    <property type="entry name" value="Cyt_P450_sf"/>
</dbReference>
<evidence type="ECO:0000256" key="5">
    <source>
        <dbReference type="ARBA" id="ARBA00022723"/>
    </source>
</evidence>
<comment type="similarity">
    <text evidence="2 12">Belongs to the cytochrome P450 family.</text>
</comment>
<evidence type="ECO:0000313" key="15">
    <source>
        <dbReference type="Proteomes" id="UP001324115"/>
    </source>
</evidence>
<sequence length="526" mass="59920">MGAIGIFAIFLSSSLCLYFVLALIRFLHGSNNDILNMKNEAKNRPMGLSHDMMPKVQPHIHLMGKIYLQWYGTQPQLVITEPQLIKEILNNRDSAYPKEEAKGYMKRLFGDGLPVSEGEKWTKMKKLANHCLPCREPESVQSSFSPSLLPFLKSSILSWKAACSLFRYHLHINAARRLANMIPTVITSVEEMLERWKHQEGKEIEIFEEFRVFTSEIISKTAFGSSYVEGRNIFQMLMKLASITATNGYIHRFPGISKIYKTNDEIESEELEKGIRQSILEIIKKREMKVTTREVGSSTGDDFLEILLKAHHDANPSRKISVQDMVDECKTFYIAGQETTTTLLAWTVFLLAIHTDWQEKARKEVLEFYGQQNPNPDAITKLKTLSMIINESLRLYTPALSILRKVERESRLGKLILPANLLLNIAPLAIHHDPQIWGEDVHLFKPERFSEGVAKATNNNIAAFFPFGMGPRICVGMNFATNEAKIALSMILQRFAFTLSPTYVHSPIQNFTLRPQHGIQVLLHSL</sequence>
<evidence type="ECO:0000313" key="14">
    <source>
        <dbReference type="EMBL" id="KAK4564736.1"/>
    </source>
</evidence>
<keyword evidence="7 12" id="KW-0560">Oxidoreductase</keyword>
<evidence type="ECO:0000256" key="11">
    <source>
        <dbReference type="PIRSR" id="PIRSR602401-1"/>
    </source>
</evidence>
<dbReference type="InterPro" id="IPR017972">
    <property type="entry name" value="Cyt_P450_CS"/>
</dbReference>
<reference evidence="14 15" key="1">
    <citation type="journal article" date="2023" name="G3 (Bethesda)">
        <title>A haplotype-resolved chromosome-scale genome for Quercus rubra L. provides insights into the genetics of adaptive traits for red oak species.</title>
        <authorList>
            <person name="Kapoor B."/>
            <person name="Jenkins J."/>
            <person name="Schmutz J."/>
            <person name="Zhebentyayeva T."/>
            <person name="Kuelheim C."/>
            <person name="Coggeshall M."/>
            <person name="Heim C."/>
            <person name="Lasky J.R."/>
            <person name="Leites L."/>
            <person name="Islam-Faridi N."/>
            <person name="Romero-Severson J."/>
            <person name="DeLeo V.L."/>
            <person name="Lucas S.M."/>
            <person name="Lazic D."/>
            <person name="Gailing O."/>
            <person name="Carlson J."/>
            <person name="Staton M."/>
        </authorList>
    </citation>
    <scope>NUCLEOTIDE SEQUENCE [LARGE SCALE GENOMIC DNA]</scope>
    <source>
        <strain evidence="14">Pseudo-F2</strain>
    </source>
</reference>
<feature type="transmembrane region" description="Helical" evidence="13">
    <location>
        <begin position="6"/>
        <end position="27"/>
    </location>
</feature>
<dbReference type="PROSITE" id="PS00086">
    <property type="entry name" value="CYTOCHROME_P450"/>
    <property type="match status" value="1"/>
</dbReference>
<evidence type="ECO:0008006" key="16">
    <source>
        <dbReference type="Google" id="ProtNLM"/>
    </source>
</evidence>
<dbReference type="GO" id="GO:0005506">
    <property type="term" value="F:iron ion binding"/>
    <property type="evidence" value="ECO:0007669"/>
    <property type="project" value="InterPro"/>
</dbReference>
<dbReference type="PRINTS" id="PR00385">
    <property type="entry name" value="P450"/>
</dbReference>
<keyword evidence="5 11" id="KW-0479">Metal-binding</keyword>
<keyword evidence="10 13" id="KW-0472">Membrane</keyword>
<evidence type="ECO:0000256" key="12">
    <source>
        <dbReference type="RuleBase" id="RU000461"/>
    </source>
</evidence>
<organism evidence="14 15">
    <name type="scientific">Quercus rubra</name>
    <name type="common">Northern red oak</name>
    <name type="synonym">Quercus borealis</name>
    <dbReference type="NCBI Taxonomy" id="3512"/>
    <lineage>
        <taxon>Eukaryota</taxon>
        <taxon>Viridiplantae</taxon>
        <taxon>Streptophyta</taxon>
        <taxon>Embryophyta</taxon>
        <taxon>Tracheophyta</taxon>
        <taxon>Spermatophyta</taxon>
        <taxon>Magnoliopsida</taxon>
        <taxon>eudicotyledons</taxon>
        <taxon>Gunneridae</taxon>
        <taxon>Pentapetalae</taxon>
        <taxon>rosids</taxon>
        <taxon>fabids</taxon>
        <taxon>Fagales</taxon>
        <taxon>Fagaceae</taxon>
        <taxon>Quercus</taxon>
    </lineage>
</organism>
<dbReference type="PRINTS" id="PR00463">
    <property type="entry name" value="EP450I"/>
</dbReference>
<dbReference type="Gene3D" id="1.10.630.10">
    <property type="entry name" value="Cytochrome P450"/>
    <property type="match status" value="1"/>
</dbReference>
<name>A0AAN7E7N0_QUERU</name>
<dbReference type="InterPro" id="IPR002401">
    <property type="entry name" value="Cyt_P450_E_grp-I"/>
</dbReference>
<gene>
    <name evidence="14" type="ORF">RGQ29_006701</name>
</gene>
<keyword evidence="6 13" id="KW-1133">Transmembrane helix</keyword>
<evidence type="ECO:0000256" key="6">
    <source>
        <dbReference type="ARBA" id="ARBA00022989"/>
    </source>
</evidence>
<evidence type="ECO:0000256" key="9">
    <source>
        <dbReference type="ARBA" id="ARBA00023033"/>
    </source>
</evidence>
<evidence type="ECO:0000256" key="2">
    <source>
        <dbReference type="ARBA" id="ARBA00010617"/>
    </source>
</evidence>
<dbReference type="PANTHER" id="PTHR24282:SF20">
    <property type="entry name" value="CYTOCHROME P450 CYP749A22-LIKE"/>
    <property type="match status" value="1"/>
</dbReference>
<dbReference type="AlphaFoldDB" id="A0AAN7E7N0"/>
<evidence type="ECO:0000256" key="7">
    <source>
        <dbReference type="ARBA" id="ARBA00023002"/>
    </source>
</evidence>
<evidence type="ECO:0000256" key="1">
    <source>
        <dbReference type="ARBA" id="ARBA00004167"/>
    </source>
</evidence>
<evidence type="ECO:0000256" key="8">
    <source>
        <dbReference type="ARBA" id="ARBA00023004"/>
    </source>
</evidence>
<dbReference type="GO" id="GO:0016705">
    <property type="term" value="F:oxidoreductase activity, acting on paired donors, with incorporation or reduction of molecular oxygen"/>
    <property type="evidence" value="ECO:0007669"/>
    <property type="project" value="InterPro"/>
</dbReference>
<proteinExistence type="inferred from homology"/>
<keyword evidence="4 13" id="KW-0812">Transmembrane</keyword>
<dbReference type="Proteomes" id="UP001324115">
    <property type="component" value="Unassembled WGS sequence"/>
</dbReference>
<dbReference type="EMBL" id="JAXUIC010000011">
    <property type="protein sequence ID" value="KAK4564736.1"/>
    <property type="molecule type" value="Genomic_DNA"/>
</dbReference>
<accession>A0AAN7E7N0</accession>
<keyword evidence="8 11" id="KW-0408">Iron</keyword>
<feature type="binding site" description="axial binding residue" evidence="11">
    <location>
        <position position="474"/>
    </location>
    <ligand>
        <name>heme</name>
        <dbReference type="ChEBI" id="CHEBI:30413"/>
    </ligand>
    <ligandPart>
        <name>Fe</name>
        <dbReference type="ChEBI" id="CHEBI:18248"/>
    </ligandPart>
</feature>
<dbReference type="GO" id="GO:0020037">
    <property type="term" value="F:heme binding"/>
    <property type="evidence" value="ECO:0007669"/>
    <property type="project" value="InterPro"/>
</dbReference>
<evidence type="ECO:0000256" key="13">
    <source>
        <dbReference type="SAM" id="Phobius"/>
    </source>
</evidence>
<dbReference type="PANTHER" id="PTHR24282">
    <property type="entry name" value="CYTOCHROME P450 FAMILY MEMBER"/>
    <property type="match status" value="1"/>
</dbReference>
<evidence type="ECO:0000256" key="10">
    <source>
        <dbReference type="ARBA" id="ARBA00023136"/>
    </source>
</evidence>
<comment type="subcellular location">
    <subcellularLocation>
        <location evidence="1">Membrane</location>
        <topology evidence="1">Single-pass membrane protein</topology>
    </subcellularLocation>
</comment>
<dbReference type="InterPro" id="IPR050665">
    <property type="entry name" value="Cytochrome_P450_Monooxygen"/>
</dbReference>
<dbReference type="InterPro" id="IPR001128">
    <property type="entry name" value="Cyt_P450"/>
</dbReference>
<comment type="caution">
    <text evidence="14">The sequence shown here is derived from an EMBL/GenBank/DDBJ whole genome shotgun (WGS) entry which is preliminary data.</text>
</comment>
<keyword evidence="3 11" id="KW-0349">Heme</keyword>
<keyword evidence="15" id="KW-1185">Reference proteome</keyword>
<dbReference type="Pfam" id="PF00067">
    <property type="entry name" value="p450"/>
    <property type="match status" value="1"/>
</dbReference>
<comment type="cofactor">
    <cofactor evidence="11">
        <name>heme</name>
        <dbReference type="ChEBI" id="CHEBI:30413"/>
    </cofactor>
</comment>